<evidence type="ECO:0000256" key="4">
    <source>
        <dbReference type="ARBA" id="ARBA00022741"/>
    </source>
</evidence>
<dbReference type="FunFam" id="3.30.300.10:FF:000002">
    <property type="entry name" value="GMP synthase [glutamine-hydrolyzing]"/>
    <property type="match status" value="1"/>
</dbReference>
<evidence type="ECO:0000256" key="5">
    <source>
        <dbReference type="ARBA" id="ARBA00022749"/>
    </source>
</evidence>
<dbReference type="InterPro" id="IPR001674">
    <property type="entry name" value="GMP_synth_C"/>
</dbReference>
<dbReference type="EC" id="6.3.5.2" evidence="9"/>
<evidence type="ECO:0000256" key="2">
    <source>
        <dbReference type="ARBA" id="ARBA00005153"/>
    </source>
</evidence>
<dbReference type="SUPFAM" id="SSF52402">
    <property type="entry name" value="Adenine nucleotide alpha hydrolases-like"/>
    <property type="match status" value="1"/>
</dbReference>
<dbReference type="NCBIfam" id="TIGR00888">
    <property type="entry name" value="guaA_Nterm"/>
    <property type="match status" value="1"/>
</dbReference>
<evidence type="ECO:0000256" key="8">
    <source>
        <dbReference type="ARBA" id="ARBA00022962"/>
    </source>
</evidence>
<feature type="binding site" evidence="10">
    <location>
        <begin position="218"/>
        <end position="224"/>
    </location>
    <ligand>
        <name>ATP</name>
        <dbReference type="ChEBI" id="CHEBI:30616"/>
    </ligand>
</feature>
<dbReference type="InterPro" id="IPR014729">
    <property type="entry name" value="Rossmann-like_a/b/a_fold"/>
</dbReference>
<dbReference type="Gene3D" id="3.40.50.620">
    <property type="entry name" value="HUPs"/>
    <property type="match status" value="1"/>
</dbReference>
<feature type="active site" evidence="9">
    <location>
        <position position="164"/>
    </location>
</feature>
<keyword evidence="6 9" id="KW-0658">Purine biosynthesis</keyword>
<keyword evidence="5 9" id="KW-0332">GMP biosynthesis</keyword>
<feature type="domain" description="GMPS ATP-PPase" evidence="11">
    <location>
        <begin position="191"/>
        <end position="381"/>
    </location>
</feature>
<dbReference type="Gene3D" id="3.40.50.880">
    <property type="match status" value="1"/>
</dbReference>
<dbReference type="PRINTS" id="PR00096">
    <property type="entry name" value="GATASE"/>
</dbReference>
<dbReference type="Pfam" id="PF02540">
    <property type="entry name" value="NAD_synthase"/>
    <property type="match status" value="1"/>
</dbReference>
<dbReference type="FunFam" id="3.40.50.880:FF:000001">
    <property type="entry name" value="GMP synthase [glutamine-hydrolyzing]"/>
    <property type="match status" value="1"/>
</dbReference>
<evidence type="ECO:0000259" key="11">
    <source>
        <dbReference type="PROSITE" id="PS51553"/>
    </source>
</evidence>
<comment type="caution">
    <text evidence="12">The sequence shown here is derived from an EMBL/GenBank/DDBJ whole genome shotgun (WGS) entry which is preliminary data.</text>
</comment>
<reference evidence="12" key="1">
    <citation type="submission" date="2021-05" db="EMBL/GenBank/DDBJ databases">
        <title>Energy efficiency and biological interactions define the core microbiome of deep oligotrophic groundwater.</title>
        <authorList>
            <person name="Mehrshad M."/>
            <person name="Lopez-Fernandez M."/>
            <person name="Bell E."/>
            <person name="Bernier-Latmani R."/>
            <person name="Bertilsson S."/>
            <person name="Dopson M."/>
        </authorList>
    </citation>
    <scope>NUCLEOTIDE SEQUENCE</scope>
    <source>
        <strain evidence="12">Modern_marine.mb.64</strain>
    </source>
</reference>
<evidence type="ECO:0000256" key="1">
    <source>
        <dbReference type="ARBA" id="ARBA00002332"/>
    </source>
</evidence>
<keyword evidence="8 9" id="KW-0315">Glutamine amidotransferase</keyword>
<feature type="active site" evidence="9">
    <location>
        <position position="166"/>
    </location>
</feature>
<dbReference type="CDD" id="cd01997">
    <property type="entry name" value="GMP_synthase_C"/>
    <property type="match status" value="1"/>
</dbReference>
<dbReference type="PROSITE" id="PS51553">
    <property type="entry name" value="GMPS_ATP_PPASE"/>
    <property type="match status" value="1"/>
</dbReference>
<dbReference type="AlphaFoldDB" id="A0A948RTL0"/>
<dbReference type="CDD" id="cd01742">
    <property type="entry name" value="GATase1_GMP_Synthase"/>
    <property type="match status" value="1"/>
</dbReference>
<dbReference type="Pfam" id="PF00117">
    <property type="entry name" value="GATase"/>
    <property type="match status" value="1"/>
</dbReference>
<dbReference type="InterPro" id="IPR017926">
    <property type="entry name" value="GATASE"/>
</dbReference>
<comment type="catalytic activity">
    <reaction evidence="9">
        <text>XMP + L-glutamine + ATP + H2O = GMP + L-glutamate + AMP + diphosphate + 2 H(+)</text>
        <dbReference type="Rhea" id="RHEA:11680"/>
        <dbReference type="ChEBI" id="CHEBI:15377"/>
        <dbReference type="ChEBI" id="CHEBI:15378"/>
        <dbReference type="ChEBI" id="CHEBI:29985"/>
        <dbReference type="ChEBI" id="CHEBI:30616"/>
        <dbReference type="ChEBI" id="CHEBI:33019"/>
        <dbReference type="ChEBI" id="CHEBI:57464"/>
        <dbReference type="ChEBI" id="CHEBI:58115"/>
        <dbReference type="ChEBI" id="CHEBI:58359"/>
        <dbReference type="ChEBI" id="CHEBI:456215"/>
        <dbReference type="EC" id="6.3.5.2"/>
    </reaction>
</comment>
<evidence type="ECO:0000313" key="13">
    <source>
        <dbReference type="Proteomes" id="UP000777784"/>
    </source>
</evidence>
<feature type="active site" description="Nucleophile" evidence="9">
    <location>
        <position position="77"/>
    </location>
</feature>
<dbReference type="InterPro" id="IPR029062">
    <property type="entry name" value="Class_I_gatase-like"/>
</dbReference>
<dbReference type="InterPro" id="IPR022955">
    <property type="entry name" value="GMP_synthase"/>
</dbReference>
<dbReference type="NCBIfam" id="NF000848">
    <property type="entry name" value="PRK00074.1"/>
    <property type="match status" value="1"/>
</dbReference>
<dbReference type="InterPro" id="IPR022310">
    <property type="entry name" value="NAD/GMP_synthase"/>
</dbReference>
<dbReference type="SUPFAM" id="SSF54810">
    <property type="entry name" value="GMP synthetase C-terminal dimerisation domain"/>
    <property type="match status" value="1"/>
</dbReference>
<dbReference type="GO" id="GO:0005524">
    <property type="term" value="F:ATP binding"/>
    <property type="evidence" value="ECO:0007669"/>
    <property type="project" value="UniProtKB-UniRule"/>
</dbReference>
<evidence type="ECO:0000256" key="7">
    <source>
        <dbReference type="ARBA" id="ARBA00022840"/>
    </source>
</evidence>
<comment type="pathway">
    <text evidence="2 9">Purine metabolism; GMP biosynthesis; GMP from XMP (L-Gln route): step 1/1.</text>
</comment>
<dbReference type="InterPro" id="IPR004739">
    <property type="entry name" value="GMP_synth_GATase"/>
</dbReference>
<keyword evidence="4 9" id="KW-0547">Nucleotide-binding</keyword>
<dbReference type="PANTHER" id="PTHR11922:SF2">
    <property type="entry name" value="GMP SYNTHASE [GLUTAMINE-HYDROLYZING]"/>
    <property type="match status" value="1"/>
</dbReference>
<comment type="subunit">
    <text evidence="9">Homodimer.</text>
</comment>
<dbReference type="HAMAP" id="MF_00344">
    <property type="entry name" value="GMP_synthase"/>
    <property type="match status" value="1"/>
</dbReference>
<keyword evidence="7 9" id="KW-0067">ATP-binding</keyword>
<dbReference type="PRINTS" id="PR00099">
    <property type="entry name" value="CPSGATASE"/>
</dbReference>
<dbReference type="PANTHER" id="PTHR11922">
    <property type="entry name" value="GMP SYNTHASE-RELATED"/>
    <property type="match status" value="1"/>
</dbReference>
<dbReference type="PROSITE" id="PS51273">
    <property type="entry name" value="GATASE_TYPE_1"/>
    <property type="match status" value="1"/>
</dbReference>
<dbReference type="NCBIfam" id="TIGR00884">
    <property type="entry name" value="guaA_Cterm"/>
    <property type="match status" value="1"/>
</dbReference>
<dbReference type="Proteomes" id="UP000777784">
    <property type="component" value="Unassembled WGS sequence"/>
</dbReference>
<evidence type="ECO:0000256" key="9">
    <source>
        <dbReference type="HAMAP-Rule" id="MF_00344"/>
    </source>
</evidence>
<protein>
    <recommendedName>
        <fullName evidence="9">GMP synthase [glutamine-hydrolyzing]</fullName>
        <ecNumber evidence="9">6.3.5.2</ecNumber>
    </recommendedName>
    <alternativeName>
        <fullName evidence="9">GMP synthetase</fullName>
    </alternativeName>
    <alternativeName>
        <fullName evidence="9">Glutamine amidotransferase</fullName>
    </alternativeName>
</protein>
<evidence type="ECO:0000256" key="3">
    <source>
        <dbReference type="ARBA" id="ARBA00022598"/>
    </source>
</evidence>
<dbReference type="InterPro" id="IPR025777">
    <property type="entry name" value="GMPS_ATP_PPase_dom"/>
</dbReference>
<accession>A0A948RTL0</accession>
<comment type="function">
    <text evidence="1 9">Catalyzes the synthesis of GMP from XMP.</text>
</comment>
<dbReference type="EMBL" id="JAHJDP010000028">
    <property type="protein sequence ID" value="MBU2690306.1"/>
    <property type="molecule type" value="Genomic_DNA"/>
</dbReference>
<name>A0A948RTL0_UNCEI</name>
<sequence>MIIVLDFGSQYNLLIARRIRELGVYSEVHPYNLPASEIAARGATAVIFSGGPGSVTHIALQPDPAVMDLGLPLLGICYGMQVLAHLRKGRVEGSKIREYGKQILRIDRESPLFSGCTEPFQAWMSHGDSVTKRPDGFRVIASTAGLPVAAMEDRETRQFGVQFHPEVTHTPQGSRVLENFVRRIAGTKGDWSLGDFVKASVKRLGEQVGSGSAICGVSGGVDSTVAAVLSHQALGDRLYPVFVDHGLLRKNEAEEVFNFLTGMGLKVKKIEAAGRFFEKLRGITDPESKRRCIGETFIRVFEEEARRIPGLTHLIQGTLYPDVIESQSVKGPSATIKSHHNVGGLPEKMDLKLGEPLRELFKDEVRKVGHLLKIDPLILGRHPFPGPGLAVRILDEVTPEAVTALQEADAIFIEELRRGGVYDDVWQALAVLLPIRTVGVMGDERTYGQVVALRAVTSLDGMTADWVDLPRDVLERTATRIVNSIPSITRVVYDLTSKPPATIEWE</sequence>
<dbReference type="Pfam" id="PF00958">
    <property type="entry name" value="GMP_synt_C"/>
    <property type="match status" value="1"/>
</dbReference>
<evidence type="ECO:0000256" key="10">
    <source>
        <dbReference type="PROSITE-ProRule" id="PRU00886"/>
    </source>
</evidence>
<dbReference type="Gene3D" id="3.30.300.10">
    <property type="match status" value="1"/>
</dbReference>
<evidence type="ECO:0000313" key="12">
    <source>
        <dbReference type="EMBL" id="MBU2690306.1"/>
    </source>
</evidence>
<proteinExistence type="inferred from homology"/>
<dbReference type="PRINTS" id="PR00097">
    <property type="entry name" value="ANTSNTHASEII"/>
</dbReference>
<dbReference type="GO" id="GO:0003921">
    <property type="term" value="F:GMP synthase activity"/>
    <property type="evidence" value="ECO:0007669"/>
    <property type="project" value="InterPro"/>
</dbReference>
<evidence type="ECO:0000256" key="6">
    <source>
        <dbReference type="ARBA" id="ARBA00022755"/>
    </source>
</evidence>
<organism evidence="12 13">
    <name type="scientific">Eiseniibacteriota bacterium</name>
    <dbReference type="NCBI Taxonomy" id="2212470"/>
    <lineage>
        <taxon>Bacteria</taxon>
        <taxon>Candidatus Eiseniibacteriota</taxon>
    </lineage>
</organism>
<dbReference type="GO" id="GO:0005829">
    <property type="term" value="C:cytosol"/>
    <property type="evidence" value="ECO:0007669"/>
    <property type="project" value="TreeGrafter"/>
</dbReference>
<keyword evidence="3 9" id="KW-0436">Ligase</keyword>
<dbReference type="SUPFAM" id="SSF52317">
    <property type="entry name" value="Class I glutamine amidotransferase-like"/>
    <property type="match status" value="1"/>
</dbReference>
<gene>
    <name evidence="9 12" type="primary">guaA</name>
    <name evidence="12" type="ORF">KJ970_05200</name>
</gene>